<feature type="region of interest" description="Disordered" evidence="1">
    <location>
        <begin position="74"/>
        <end position="100"/>
    </location>
</feature>
<feature type="compositionally biased region" description="Polar residues" evidence="1">
    <location>
        <begin position="39"/>
        <end position="49"/>
    </location>
</feature>
<accession>A0AAV7SRX2</accession>
<dbReference type="EMBL" id="JANPWB010000008">
    <property type="protein sequence ID" value="KAJ1166761.1"/>
    <property type="molecule type" value="Genomic_DNA"/>
</dbReference>
<organism evidence="2 3">
    <name type="scientific">Pleurodeles waltl</name>
    <name type="common">Iberian ribbed newt</name>
    <dbReference type="NCBI Taxonomy" id="8319"/>
    <lineage>
        <taxon>Eukaryota</taxon>
        <taxon>Metazoa</taxon>
        <taxon>Chordata</taxon>
        <taxon>Craniata</taxon>
        <taxon>Vertebrata</taxon>
        <taxon>Euteleostomi</taxon>
        <taxon>Amphibia</taxon>
        <taxon>Batrachia</taxon>
        <taxon>Caudata</taxon>
        <taxon>Salamandroidea</taxon>
        <taxon>Salamandridae</taxon>
        <taxon>Pleurodelinae</taxon>
        <taxon>Pleurodeles</taxon>
    </lineage>
</organism>
<proteinExistence type="predicted"/>
<dbReference type="AlphaFoldDB" id="A0AAV7SRX2"/>
<name>A0AAV7SRX2_PLEWA</name>
<gene>
    <name evidence="2" type="ORF">NDU88_007158</name>
</gene>
<dbReference type="Proteomes" id="UP001066276">
    <property type="component" value="Chromosome 4_2"/>
</dbReference>
<evidence type="ECO:0000313" key="3">
    <source>
        <dbReference type="Proteomes" id="UP001066276"/>
    </source>
</evidence>
<feature type="region of interest" description="Disordered" evidence="1">
    <location>
        <begin position="36"/>
        <end position="62"/>
    </location>
</feature>
<sequence>MHSLPSSEKIIASPNRNEEVQFPEWRSTQCQRCDWNFDAQPTRSPNRNDAAQLPARGINAGPAVRQKLPRIAHRIDAAPATSSTTPRISPHRPWASKDPS</sequence>
<feature type="region of interest" description="Disordered" evidence="1">
    <location>
        <begin position="1"/>
        <end position="23"/>
    </location>
</feature>
<reference evidence="2" key="1">
    <citation type="journal article" date="2022" name="bioRxiv">
        <title>Sequencing and chromosome-scale assembly of the giantPleurodeles waltlgenome.</title>
        <authorList>
            <person name="Brown T."/>
            <person name="Elewa A."/>
            <person name="Iarovenko S."/>
            <person name="Subramanian E."/>
            <person name="Araus A.J."/>
            <person name="Petzold A."/>
            <person name="Susuki M."/>
            <person name="Suzuki K.-i.T."/>
            <person name="Hayashi T."/>
            <person name="Toyoda A."/>
            <person name="Oliveira C."/>
            <person name="Osipova E."/>
            <person name="Leigh N.D."/>
            <person name="Simon A."/>
            <person name="Yun M.H."/>
        </authorList>
    </citation>
    <scope>NUCLEOTIDE SEQUENCE</scope>
    <source>
        <strain evidence="2">20211129_DDA</strain>
        <tissue evidence="2">Liver</tissue>
    </source>
</reference>
<evidence type="ECO:0000313" key="2">
    <source>
        <dbReference type="EMBL" id="KAJ1166761.1"/>
    </source>
</evidence>
<keyword evidence="3" id="KW-1185">Reference proteome</keyword>
<comment type="caution">
    <text evidence="2">The sequence shown here is derived from an EMBL/GenBank/DDBJ whole genome shotgun (WGS) entry which is preliminary data.</text>
</comment>
<evidence type="ECO:0000256" key="1">
    <source>
        <dbReference type="SAM" id="MobiDB-lite"/>
    </source>
</evidence>
<protein>
    <submittedName>
        <fullName evidence="2">Uncharacterized protein</fullName>
    </submittedName>
</protein>